<feature type="domain" description="RlmG N-terminal" evidence="6">
    <location>
        <begin position="3"/>
        <end position="152"/>
    </location>
</feature>
<dbReference type="GO" id="GO:0032259">
    <property type="term" value="P:methylation"/>
    <property type="evidence" value="ECO:0007669"/>
    <property type="project" value="UniProtKB-KW"/>
</dbReference>
<dbReference type="GO" id="GO:0008168">
    <property type="term" value="F:methyltransferase activity"/>
    <property type="evidence" value="ECO:0007669"/>
    <property type="project" value="UniProtKB-KW"/>
</dbReference>
<protein>
    <submittedName>
        <fullName evidence="7">Class I SAM-dependent methyltransferase</fullName>
    </submittedName>
</protein>
<evidence type="ECO:0000259" key="5">
    <source>
        <dbReference type="Pfam" id="PF05175"/>
    </source>
</evidence>
<organism evidence="7 8">
    <name type="scientific">Corynebacterium stercoris</name>
    <dbReference type="NCBI Taxonomy" id="2943490"/>
    <lineage>
        <taxon>Bacteria</taxon>
        <taxon>Bacillati</taxon>
        <taxon>Actinomycetota</taxon>
        <taxon>Actinomycetes</taxon>
        <taxon>Mycobacteriales</taxon>
        <taxon>Corynebacteriaceae</taxon>
        <taxon>Corynebacterium</taxon>
    </lineage>
</organism>
<evidence type="ECO:0000256" key="1">
    <source>
        <dbReference type="ARBA" id="ARBA00022490"/>
    </source>
</evidence>
<dbReference type="PROSITE" id="PS00092">
    <property type="entry name" value="N6_MTASE"/>
    <property type="match status" value="1"/>
</dbReference>
<dbReference type="PANTHER" id="PTHR47816:SF4">
    <property type="entry name" value="RIBOSOMAL RNA SMALL SUBUNIT METHYLTRANSFERASE C"/>
    <property type="match status" value="1"/>
</dbReference>
<keyword evidence="2" id="KW-0698">rRNA processing</keyword>
<evidence type="ECO:0000313" key="8">
    <source>
        <dbReference type="Proteomes" id="UP001204000"/>
    </source>
</evidence>
<keyword evidence="4" id="KW-0808">Transferase</keyword>
<feature type="domain" description="Methyltransferase small" evidence="5">
    <location>
        <begin position="167"/>
        <end position="322"/>
    </location>
</feature>
<dbReference type="SUPFAM" id="SSF53335">
    <property type="entry name" value="S-adenosyl-L-methionine-dependent methyltransferases"/>
    <property type="match status" value="1"/>
</dbReference>
<dbReference type="Pfam" id="PF05175">
    <property type="entry name" value="MTS"/>
    <property type="match status" value="1"/>
</dbReference>
<keyword evidence="3 7" id="KW-0489">Methyltransferase</keyword>
<evidence type="ECO:0000256" key="3">
    <source>
        <dbReference type="ARBA" id="ARBA00022603"/>
    </source>
</evidence>
<dbReference type="Pfam" id="PF26049">
    <property type="entry name" value="RLMG_N"/>
    <property type="match status" value="1"/>
</dbReference>
<dbReference type="EMBL" id="JAMFTQ010000001">
    <property type="protein sequence ID" value="MCP1386608.1"/>
    <property type="molecule type" value="Genomic_DNA"/>
</dbReference>
<accession>A0ABT1G0P0</accession>
<dbReference type="InterPro" id="IPR007848">
    <property type="entry name" value="Small_mtfrase_dom"/>
</dbReference>
<gene>
    <name evidence="7" type="ORF">M5J20_00135</name>
</gene>
<keyword evidence="8" id="KW-1185">Reference proteome</keyword>
<dbReference type="Gene3D" id="3.40.50.150">
    <property type="entry name" value="Vaccinia Virus protein VP39"/>
    <property type="match status" value="2"/>
</dbReference>
<dbReference type="InterPro" id="IPR002052">
    <property type="entry name" value="DNA_methylase_N6_adenine_CS"/>
</dbReference>
<evidence type="ECO:0000256" key="4">
    <source>
        <dbReference type="ARBA" id="ARBA00022679"/>
    </source>
</evidence>
<dbReference type="InterPro" id="IPR029063">
    <property type="entry name" value="SAM-dependent_MTases_sf"/>
</dbReference>
<evidence type="ECO:0000256" key="2">
    <source>
        <dbReference type="ARBA" id="ARBA00022552"/>
    </source>
</evidence>
<dbReference type="InterPro" id="IPR058679">
    <property type="entry name" value="RlmG_N"/>
</dbReference>
<reference evidence="7" key="1">
    <citation type="submission" date="2022-05" db="EMBL/GenBank/DDBJ databases">
        <title>Corynebacterium sp. TA-R-1 sp. nov., isolated from human feces.</title>
        <authorList>
            <person name="Shamsuzzaman M."/>
            <person name="Dahal R.H."/>
        </authorList>
    </citation>
    <scope>NUCLEOTIDE SEQUENCE</scope>
    <source>
        <strain evidence="7">TA-R-1</strain>
    </source>
</reference>
<sequence>MLAVDQLILEVAGITEGAEPAAATILITEDPSGDLLAAALATGAEVVFCDADYTRSQAAAQRGARVIGDTRLDIALAGSTGTAVAIGRAPKSLARLDYVARSIAGAGFSEVQLVLGGNNKHLSRTMNTTLEESFENVAASRGRGKFRCLVASVPRNVTYTPREANGFVAIGGVFSGPKEDRGGAALRAALPSESVEFGRFLDLGCGNGSVSRGIAGACATDSDADAVLSARAIGIDATWDDAGSRFPDGAFDTIALNPPFHDGTAVDATLVQHLLDAAVRLLAPGGVLYLVHNSHLRYRGEVERRFSTVEQLHRDATFTVLRAS</sequence>
<keyword evidence="1" id="KW-0963">Cytoplasm</keyword>
<dbReference type="CDD" id="cd02440">
    <property type="entry name" value="AdoMet_MTases"/>
    <property type="match status" value="1"/>
</dbReference>
<dbReference type="InterPro" id="IPR046977">
    <property type="entry name" value="RsmC/RlmG"/>
</dbReference>
<name>A0ABT1G0P0_9CORY</name>
<evidence type="ECO:0000313" key="7">
    <source>
        <dbReference type="EMBL" id="MCP1386608.1"/>
    </source>
</evidence>
<dbReference type="PANTHER" id="PTHR47816">
    <property type="entry name" value="RIBOSOMAL RNA SMALL SUBUNIT METHYLTRANSFERASE C"/>
    <property type="match status" value="1"/>
</dbReference>
<dbReference type="RefSeq" id="WP_253575217.1">
    <property type="nucleotide sequence ID" value="NZ_JAMFTQ010000001.1"/>
</dbReference>
<dbReference type="Proteomes" id="UP001204000">
    <property type="component" value="Unassembled WGS sequence"/>
</dbReference>
<evidence type="ECO:0000259" key="6">
    <source>
        <dbReference type="Pfam" id="PF26049"/>
    </source>
</evidence>
<proteinExistence type="predicted"/>
<comment type="caution">
    <text evidence="7">The sequence shown here is derived from an EMBL/GenBank/DDBJ whole genome shotgun (WGS) entry which is preliminary data.</text>
</comment>